<dbReference type="InterPro" id="IPR044746">
    <property type="entry name" value="ABCC_6TM_D1"/>
</dbReference>
<accession>A0A2Z6N8U8</accession>
<feature type="domain" description="ABC transporter" evidence="14">
    <location>
        <begin position="430"/>
        <end position="653"/>
    </location>
</feature>
<dbReference type="PROSITE" id="PS50893">
    <property type="entry name" value="ABC_TRANSPORTER_2"/>
    <property type="match status" value="3"/>
</dbReference>
<feature type="transmembrane region" description="Helical" evidence="13">
    <location>
        <begin position="153"/>
        <end position="170"/>
    </location>
</feature>
<dbReference type="PANTHER" id="PTHR24223:SF348">
    <property type="entry name" value="ABC-TYPE XENOBIOTIC TRANSPORTER"/>
    <property type="match status" value="1"/>
</dbReference>
<evidence type="ECO:0000313" key="16">
    <source>
        <dbReference type="EMBL" id="GAU41218.1"/>
    </source>
</evidence>
<dbReference type="InterPro" id="IPR050173">
    <property type="entry name" value="ABC_transporter_C-like"/>
</dbReference>
<feature type="transmembrane region" description="Helical" evidence="13">
    <location>
        <begin position="877"/>
        <end position="895"/>
    </location>
</feature>
<evidence type="ECO:0000256" key="5">
    <source>
        <dbReference type="ARBA" id="ARBA00022692"/>
    </source>
</evidence>
<keyword evidence="4" id="KW-0813">Transport</keyword>
<dbReference type="FunFam" id="1.20.1560.10:FF:000002">
    <property type="entry name" value="ABC transporter C family member 5"/>
    <property type="match status" value="1"/>
</dbReference>
<dbReference type="PROSITE" id="PS00211">
    <property type="entry name" value="ABC_TRANSPORTER_1"/>
    <property type="match status" value="2"/>
</dbReference>
<feature type="transmembrane region" description="Helical" evidence="13">
    <location>
        <begin position="965"/>
        <end position="987"/>
    </location>
</feature>
<dbReference type="InterPro" id="IPR003593">
    <property type="entry name" value="AAA+_ATPase"/>
</dbReference>
<feature type="domain" description="ABC transporter" evidence="14">
    <location>
        <begin position="1060"/>
        <end position="1297"/>
    </location>
</feature>
<dbReference type="SUPFAM" id="SSF90123">
    <property type="entry name" value="ABC transporter transmembrane region"/>
    <property type="match status" value="3"/>
</dbReference>
<dbReference type="InterPro" id="IPR036640">
    <property type="entry name" value="ABC1_TM_sf"/>
</dbReference>
<evidence type="ECO:0000256" key="1">
    <source>
        <dbReference type="ARBA" id="ARBA00004141"/>
    </source>
</evidence>
<proteinExistence type="inferred from homology"/>
<feature type="transmembrane region" description="Helical" evidence="13">
    <location>
        <begin position="782"/>
        <end position="808"/>
    </location>
</feature>
<dbReference type="GO" id="GO:0016887">
    <property type="term" value="F:ATP hydrolysis activity"/>
    <property type="evidence" value="ECO:0007669"/>
    <property type="project" value="InterPro"/>
</dbReference>
<evidence type="ECO:0000259" key="15">
    <source>
        <dbReference type="PROSITE" id="PS50929"/>
    </source>
</evidence>
<keyword evidence="7" id="KW-0547">Nucleotide-binding</keyword>
<evidence type="ECO:0000256" key="11">
    <source>
        <dbReference type="ARBA" id="ARBA00023136"/>
    </source>
</evidence>
<feature type="domain" description="ABC transmembrane type-1" evidence="15">
    <location>
        <begin position="1418"/>
        <end position="1698"/>
    </location>
</feature>
<feature type="transmembrane region" description="Helical" evidence="13">
    <location>
        <begin position="254"/>
        <end position="273"/>
    </location>
</feature>
<dbReference type="Pfam" id="PF00005">
    <property type="entry name" value="ABC_tran"/>
    <property type="match status" value="3"/>
</dbReference>
<keyword evidence="17" id="KW-1185">Reference proteome</keyword>
<dbReference type="InterPro" id="IPR027417">
    <property type="entry name" value="P-loop_NTPase"/>
</dbReference>
<comment type="similarity">
    <text evidence="2">Belongs to the ABC transporter superfamily. ABCC family. Conjugate transporter (TC 3.A.1.208) subfamily.</text>
</comment>
<evidence type="ECO:0000256" key="4">
    <source>
        <dbReference type="ARBA" id="ARBA00022448"/>
    </source>
</evidence>
<name>A0A2Z6N8U8_TRISU</name>
<evidence type="ECO:0000256" key="10">
    <source>
        <dbReference type="ARBA" id="ARBA00022989"/>
    </source>
</evidence>
<feature type="domain" description="ABC transporter" evidence="14">
    <location>
        <begin position="1732"/>
        <end position="1915"/>
    </location>
</feature>
<feature type="transmembrane region" description="Helical" evidence="13">
    <location>
        <begin position="1556"/>
        <end position="1578"/>
    </location>
</feature>
<dbReference type="CDD" id="cd03250">
    <property type="entry name" value="ABCC_MRP_domain1"/>
    <property type="match status" value="2"/>
</dbReference>
<keyword evidence="10 13" id="KW-1133">Transmembrane helix</keyword>
<dbReference type="Gene3D" id="3.40.50.300">
    <property type="entry name" value="P-loop containing nucleotide triphosphate hydrolases"/>
    <property type="match status" value="3"/>
</dbReference>
<feature type="domain" description="ABC transmembrane type-1" evidence="15">
    <location>
        <begin position="116"/>
        <end position="396"/>
    </location>
</feature>
<evidence type="ECO:0000256" key="7">
    <source>
        <dbReference type="ARBA" id="ARBA00022741"/>
    </source>
</evidence>
<feature type="transmembrane region" description="Helical" evidence="13">
    <location>
        <begin position="1529"/>
        <end position="1550"/>
    </location>
</feature>
<feature type="domain" description="ABC transmembrane type-1" evidence="15">
    <location>
        <begin position="743"/>
        <end position="1023"/>
    </location>
</feature>
<feature type="transmembrane region" description="Helical" evidence="13">
    <location>
        <begin position="1455"/>
        <end position="1472"/>
    </location>
</feature>
<feature type="transmembrane region" description="Helical" evidence="13">
    <location>
        <begin position="106"/>
        <end position="133"/>
    </location>
</feature>
<evidence type="ECO:0000256" key="2">
    <source>
        <dbReference type="ARBA" id="ARBA00009726"/>
    </source>
</evidence>
<dbReference type="InterPro" id="IPR044726">
    <property type="entry name" value="ABCC_6TM_D2"/>
</dbReference>
<comment type="catalytic activity">
    <reaction evidence="12">
        <text>ATP + H2O + xenobioticSide 1 = ADP + phosphate + xenobioticSide 2.</text>
        <dbReference type="EC" id="7.6.2.2"/>
    </reaction>
</comment>
<dbReference type="Pfam" id="PF00664">
    <property type="entry name" value="ABC_membrane"/>
    <property type="match status" value="3"/>
</dbReference>
<dbReference type="PROSITE" id="PS50929">
    <property type="entry name" value="ABC_TM1F"/>
    <property type="match status" value="3"/>
</dbReference>
<gene>
    <name evidence="16" type="ORF">TSUD_128940</name>
</gene>
<dbReference type="SUPFAM" id="SSF52540">
    <property type="entry name" value="P-loop containing nucleoside triphosphate hydrolases"/>
    <property type="match status" value="3"/>
</dbReference>
<keyword evidence="6" id="KW-0677">Repeat</keyword>
<dbReference type="GO" id="GO:0016020">
    <property type="term" value="C:membrane"/>
    <property type="evidence" value="ECO:0007669"/>
    <property type="project" value="UniProtKB-SubCell"/>
</dbReference>
<protein>
    <recommendedName>
        <fullName evidence="3">ABC-type xenobiotic transporter</fullName>
        <ecNumber evidence="3">7.6.2.2</ecNumber>
    </recommendedName>
</protein>
<evidence type="ECO:0000256" key="9">
    <source>
        <dbReference type="ARBA" id="ARBA00022967"/>
    </source>
</evidence>
<dbReference type="OrthoDB" id="6500128at2759"/>
<evidence type="ECO:0000256" key="8">
    <source>
        <dbReference type="ARBA" id="ARBA00022840"/>
    </source>
</evidence>
<comment type="subcellular location">
    <subcellularLocation>
        <location evidence="1">Membrane</location>
        <topology evidence="1">Multi-pass membrane protein</topology>
    </subcellularLocation>
</comment>
<dbReference type="Proteomes" id="UP000242715">
    <property type="component" value="Unassembled WGS sequence"/>
</dbReference>
<dbReference type="FunFam" id="3.40.50.300:FF:000163">
    <property type="entry name" value="Multidrug resistance-associated protein member 4"/>
    <property type="match status" value="1"/>
</dbReference>
<dbReference type="CDD" id="cd18580">
    <property type="entry name" value="ABC_6TM_ABCC_D2"/>
    <property type="match status" value="1"/>
</dbReference>
<feature type="transmembrane region" description="Helical" evidence="13">
    <location>
        <begin position="1408"/>
        <end position="1435"/>
    </location>
</feature>
<feature type="transmembrane region" description="Helical" evidence="13">
    <location>
        <begin position="735"/>
        <end position="762"/>
    </location>
</feature>
<dbReference type="EC" id="7.6.2.2" evidence="3"/>
<keyword evidence="9" id="KW-1278">Translocase</keyword>
<feature type="transmembrane region" description="Helical" evidence="13">
    <location>
        <begin position="1643"/>
        <end position="1665"/>
    </location>
</feature>
<evidence type="ECO:0000256" key="12">
    <source>
        <dbReference type="ARBA" id="ARBA00034018"/>
    </source>
</evidence>
<dbReference type="CDD" id="cd18579">
    <property type="entry name" value="ABC_6TM_ABCC_D1"/>
    <property type="match status" value="2"/>
</dbReference>
<feature type="transmembrane region" description="Helical" evidence="13">
    <location>
        <begin position="999"/>
        <end position="1021"/>
    </location>
</feature>
<keyword evidence="11 13" id="KW-0472">Membrane</keyword>
<feature type="transmembrane region" description="Helical" evidence="13">
    <location>
        <begin position="332"/>
        <end position="364"/>
    </location>
</feature>
<evidence type="ECO:0000256" key="6">
    <source>
        <dbReference type="ARBA" id="ARBA00022737"/>
    </source>
</evidence>
<evidence type="ECO:0000256" key="13">
    <source>
        <dbReference type="SAM" id="Phobius"/>
    </source>
</evidence>
<dbReference type="Gene3D" id="1.20.1560.10">
    <property type="entry name" value="ABC transporter type 1, transmembrane domain"/>
    <property type="match status" value="3"/>
</dbReference>
<reference evidence="17" key="1">
    <citation type="journal article" date="2017" name="Front. Plant Sci.">
        <title>Climate Clever Clovers: New Paradigm to Reduce the Environmental Footprint of Ruminants by Breeding Low Methanogenic Forages Utilizing Haplotype Variation.</title>
        <authorList>
            <person name="Kaur P."/>
            <person name="Appels R."/>
            <person name="Bayer P.E."/>
            <person name="Keeble-Gagnere G."/>
            <person name="Wang J."/>
            <person name="Hirakawa H."/>
            <person name="Shirasawa K."/>
            <person name="Vercoe P."/>
            <person name="Stefanova K."/>
            <person name="Durmic Z."/>
            <person name="Nichols P."/>
            <person name="Revell C."/>
            <person name="Isobe S.N."/>
            <person name="Edwards D."/>
            <person name="Erskine W."/>
        </authorList>
    </citation>
    <scope>NUCLEOTIDE SEQUENCE [LARGE SCALE GENOMIC DNA]</scope>
    <source>
        <strain evidence="17">cv. Daliak</strain>
    </source>
</reference>
<evidence type="ECO:0000259" key="14">
    <source>
        <dbReference type="PROSITE" id="PS50893"/>
    </source>
</evidence>
<keyword evidence="5 13" id="KW-0812">Transmembrane</keyword>
<sequence>MTKLAPLEESLLNGEASVSNNNSESKKTLRNEISTSYSNAGFFSILTFSWMSPLITLGSKKTLDHEDLPLLSTNDSAYGTFSTFKKKLELQCGNVRNLTAINLAKVLFFSTWQGILLSGFFALLFTCASYVGPYLIDNLVQYLNDENKVKNDGYILAITFVVAKFVECLSQRHWMFKFQQVGVRMQSMLVSMIYAKGLTLSSQSKEQHSSGEIINLMTVDAARIGEFCWYMHDPWMAVLQVSLALFILHRSVGVASVAAFAATVVVMLLNHPIASMQEKFQGKLMEFKDKRMKATSEILMNMRILKLQAWEMKFLSKIFQVRKLEEIWLKKFLVGSAIVRFLFFNAPTFVAVVTFGACVLLGIPLESGKILTALATFRILQMPIYNLPDTISMIAQTKVSLDRIVAFLRLDDLQTDVVEKLPRGSSDIAIGIENGNFTWDLSSVNTTLKDINLRVFHGMRVAVCGTVGSGKSSLLSCIIGEIPKLSGILKVCGTKAYVAQSPWIQSGKIEENILFGREMDREKYERVVEACSLKKDLEVLPFGDQTIIGEKGINLSGGQKQRVQIARALYQDADIYLLDDPFSAVDAHTGSHLFKECLLGLLKTKTVIYITHQVEFLPDADLILVMKEGRITQSGKYNDILTSGTDFMELVGAHRAALSSVKSLERRNTFKTSSITGENIVLLSDFELEQEVENIDDQEGKLDDTVELKGQLVEDEEREKGRIGFKVFWKYITTAYGGALVPLIFLSQILTVVLQIASNYWMALATPVSATAEPDIGSLTLMVVYVSLAIGSSFGTLARAILAVIAGYKTATMLFNQMHLSFIRAPMSFFDATPSGRILNRASTDQSAIDLTITNLAWGFTYNLVQVLGNVAVMSQAAWQVFIVLIPVMATCIWYQRYYSASARELARLTGICQAPVIQHFSETISGSTTIRSFDQESRFNELNMQLIDKYSQPKLYSASAMEWLSFRLDCLSTTVFAFCLVFLVSFPSSIADPSIAGLAVTYGISLNSAQFSLIWILCNLENKIISVERILQYTSIPSEAPLVIKDNQPDHSWPSFGEVHIQDLQVKYAPHLPLVLRGLTCTFSAGAKTGIVGRTGSGKTTLVQALFRLVEPVAGQILIDNINISLIGIHDLRSRLSIIPQDPTMFEGTVRSNMDPLEEFTDEQIWEALDMCQLGDEVRKKEGKLDSTASSITSSAVTENGENWSMGQRQLVCLGRVLLKKSKILVLDEATASVDTATDNIVQQTVKQHFSDCTVITIAHRITSILDSDMVLFLSEGKNLDIFFTSPAGSVMGLFLCYFGCSVCNMTKLDPLEESLLNGEASVNNKHSDAKNTLKTCYSNAGFFSILTFSWMSPLITLGSKKTLDHEDLPLLSTNDSAYGTFSTFKNKLELECGNVRNLTTINLTKVLFFSTWQGILLSGFFAFLFTCASYVGPYLIENFVQYLNDENKAKNEGYILAMTFVVANLVDSLFQKHFVFKIQQVGVRMQSMLVSMIYTKGLTLSCQSKAEHSSGEIINLLTVDAERIGEFCWYMHDIWMAVLQVSLALFILHRSVGVASVATFAATVVVMLLNLPVASLQEKFQGKLMEFKDKRMKATSEILMNMRILKLQTWEMKFLSKIIQIRKLEEIWLKKFLVSTTIAKLIFFNAPMFIAVVTFGTCVLIGIPLESGKILSALATFRILQMPIYSLPDTISVIAETKVSLDRITAFLRLDDLQADVVEKLPRSSSDIAIEIEDGNFSWDLSSVNTTLKNINLRVFHGMRVAVCGTVGSGKSSLLTCIIGEMPKISGTLKVCGTKAYVAQSPWIQSGKIEENILFGREMDREKYERVLEACSLKKDLEVLPFGDQTIIGEKGINLSGGQKQRVQIARALYQDADIYLLDDPFSAVDAHTGSHLFKVLFSNLFGYQYSPLLSCS</sequence>
<dbReference type="PANTHER" id="PTHR24223">
    <property type="entry name" value="ATP-BINDING CASSETTE SUB-FAMILY C"/>
    <property type="match status" value="1"/>
</dbReference>
<dbReference type="InterPro" id="IPR011527">
    <property type="entry name" value="ABC1_TM_dom"/>
</dbReference>
<dbReference type="GO" id="GO:0008559">
    <property type="term" value="F:ABC-type xenobiotic transporter activity"/>
    <property type="evidence" value="ECO:0007669"/>
    <property type="project" value="UniProtKB-EC"/>
</dbReference>
<dbReference type="FunFam" id="1.20.1560.10:FF:000003">
    <property type="entry name" value="ABC transporter C family member 10"/>
    <property type="match status" value="2"/>
</dbReference>
<dbReference type="InterPro" id="IPR017871">
    <property type="entry name" value="ABC_transporter-like_CS"/>
</dbReference>
<evidence type="ECO:0000256" key="3">
    <source>
        <dbReference type="ARBA" id="ARBA00012191"/>
    </source>
</evidence>
<organism evidence="16 17">
    <name type="scientific">Trifolium subterraneum</name>
    <name type="common">Subterranean clover</name>
    <dbReference type="NCBI Taxonomy" id="3900"/>
    <lineage>
        <taxon>Eukaryota</taxon>
        <taxon>Viridiplantae</taxon>
        <taxon>Streptophyta</taxon>
        <taxon>Embryophyta</taxon>
        <taxon>Tracheophyta</taxon>
        <taxon>Spermatophyta</taxon>
        <taxon>Magnoliopsida</taxon>
        <taxon>eudicotyledons</taxon>
        <taxon>Gunneridae</taxon>
        <taxon>Pentapetalae</taxon>
        <taxon>rosids</taxon>
        <taxon>fabids</taxon>
        <taxon>Fabales</taxon>
        <taxon>Fabaceae</taxon>
        <taxon>Papilionoideae</taxon>
        <taxon>50 kb inversion clade</taxon>
        <taxon>NPAAA clade</taxon>
        <taxon>Hologalegina</taxon>
        <taxon>IRL clade</taxon>
        <taxon>Trifolieae</taxon>
        <taxon>Trifolium</taxon>
    </lineage>
</organism>
<dbReference type="InterPro" id="IPR003439">
    <property type="entry name" value="ABC_transporter-like_ATP-bd"/>
</dbReference>
<dbReference type="CDD" id="cd03244">
    <property type="entry name" value="ABCC_MRP_domain2"/>
    <property type="match status" value="1"/>
</dbReference>
<dbReference type="SMART" id="SM00382">
    <property type="entry name" value="AAA"/>
    <property type="match status" value="3"/>
</dbReference>
<dbReference type="FunFam" id="3.40.50.300:FF:000508">
    <property type="entry name" value="ABC transporter C family member 5"/>
    <property type="match status" value="2"/>
</dbReference>
<dbReference type="GO" id="GO:0005524">
    <property type="term" value="F:ATP binding"/>
    <property type="evidence" value="ECO:0007669"/>
    <property type="project" value="UniProtKB-KW"/>
</dbReference>
<keyword evidence="8" id="KW-0067">ATP-binding</keyword>
<dbReference type="EMBL" id="DF973852">
    <property type="protein sequence ID" value="GAU41218.1"/>
    <property type="molecule type" value="Genomic_DNA"/>
</dbReference>
<evidence type="ECO:0000313" key="17">
    <source>
        <dbReference type="Proteomes" id="UP000242715"/>
    </source>
</evidence>